<comment type="subcellular location">
    <subcellularLocation>
        <location evidence="2">Cytoplasm</location>
    </subcellularLocation>
</comment>
<dbReference type="SUPFAM" id="SSF48013">
    <property type="entry name" value="NusB-like"/>
    <property type="match status" value="1"/>
</dbReference>
<keyword evidence="9 13" id="KW-0694">RNA-binding</keyword>
<comment type="caution">
    <text evidence="15">The sequence shown here is derived from an EMBL/GenBank/DDBJ whole genome shotgun (WGS) entry which is preliminary data.</text>
</comment>
<dbReference type="InterPro" id="IPR035926">
    <property type="entry name" value="NusB-like_sf"/>
</dbReference>
<feature type="binding site" evidence="13">
    <location>
        <position position="319"/>
    </location>
    <ligand>
        <name>S-adenosyl-L-methionine</name>
        <dbReference type="ChEBI" id="CHEBI:59789"/>
    </ligand>
</feature>
<keyword evidence="6 13" id="KW-0489">Methyltransferase</keyword>
<dbReference type="Gene3D" id="1.10.940.10">
    <property type="entry name" value="NusB-like"/>
    <property type="match status" value="1"/>
</dbReference>
<evidence type="ECO:0000313" key="16">
    <source>
        <dbReference type="Proteomes" id="UP000315901"/>
    </source>
</evidence>
<keyword evidence="4" id="KW-0963">Cytoplasm</keyword>
<dbReference type="AlphaFoldDB" id="A0A501X483"/>
<dbReference type="Pfam" id="PF01189">
    <property type="entry name" value="Methyltr_RsmB-F"/>
    <property type="match status" value="1"/>
</dbReference>
<comment type="function">
    <text evidence="1">Specifically methylates the cytosine at position 967 (m5C967) of 16S rRNA.</text>
</comment>
<evidence type="ECO:0000256" key="3">
    <source>
        <dbReference type="ARBA" id="ARBA00012140"/>
    </source>
</evidence>
<dbReference type="NCBIfam" id="TIGR00563">
    <property type="entry name" value="rsmB"/>
    <property type="match status" value="1"/>
</dbReference>
<dbReference type="InterPro" id="IPR049560">
    <property type="entry name" value="MeTrfase_RsmB-F_NOP2_cat"/>
</dbReference>
<dbReference type="Gene3D" id="3.30.70.1170">
    <property type="entry name" value="Sun protein, domain 3"/>
    <property type="match status" value="1"/>
</dbReference>
<dbReference type="Pfam" id="PF01029">
    <property type="entry name" value="NusB"/>
    <property type="match status" value="1"/>
</dbReference>
<dbReference type="PANTHER" id="PTHR22807">
    <property type="entry name" value="NOP2 YEAST -RELATED NOL1/NOP2/FMU SUN DOMAIN-CONTAINING"/>
    <property type="match status" value="1"/>
</dbReference>
<evidence type="ECO:0000256" key="13">
    <source>
        <dbReference type="PROSITE-ProRule" id="PRU01023"/>
    </source>
</evidence>
<dbReference type="PANTHER" id="PTHR22807:SF61">
    <property type="entry name" value="NOL1_NOP2_SUN FAMILY PROTEIN _ ANTITERMINATION NUSB DOMAIN-CONTAINING PROTEIN"/>
    <property type="match status" value="1"/>
</dbReference>
<protein>
    <recommendedName>
        <fullName evidence="3">16S rRNA (cytosine(967)-C(5))-methyltransferase</fullName>
        <ecNumber evidence="3">2.1.1.176</ecNumber>
    </recommendedName>
    <alternativeName>
        <fullName evidence="10">16S rRNA m5C967 methyltransferase</fullName>
    </alternativeName>
    <alternativeName>
        <fullName evidence="11">rRNA (cytosine-C(5)-)-methyltransferase RsmB</fullName>
    </alternativeName>
</protein>
<dbReference type="FunFam" id="3.40.50.150:FF:000022">
    <property type="entry name" value="Ribosomal RNA small subunit methyltransferase B"/>
    <property type="match status" value="1"/>
</dbReference>
<dbReference type="GO" id="GO:0006355">
    <property type="term" value="P:regulation of DNA-templated transcription"/>
    <property type="evidence" value="ECO:0007669"/>
    <property type="project" value="InterPro"/>
</dbReference>
<evidence type="ECO:0000256" key="4">
    <source>
        <dbReference type="ARBA" id="ARBA00022490"/>
    </source>
</evidence>
<evidence type="ECO:0000256" key="1">
    <source>
        <dbReference type="ARBA" id="ARBA00002724"/>
    </source>
</evidence>
<dbReference type="RefSeq" id="WP_140586916.1">
    <property type="nucleotide sequence ID" value="NZ_VFRR01000002.1"/>
</dbReference>
<evidence type="ECO:0000313" key="15">
    <source>
        <dbReference type="EMBL" id="TPE55253.1"/>
    </source>
</evidence>
<sequence>MSTSRFIAIKVLTQVLQQNGSLSTQLSKQVKHLDEGQGLIKELCFGVCRFYPQLNTIALSLLQKPFEEKDTDLYANLLMGLYQLDHMSTPDHAVLHEAVELCRELDKEWATKLTNAVLRRYLREKEDILANLVSQPSMTYNMPKWLVKRFQKYWPEHLDSIIEATNAHPPMCIRVNSAQVSRETYQHQLLEKGIVSHETSISESGLYLDTPIAVHLLPEFAAGASSVQDESAQLAAEILQPAPGEKVLDACAAPGGKTGHLLELAPECVLTAVELEAWRLARIEENLDRLGLSAELHCADAGALETWWDGQPFDKVILDAPCSATGVIRRNPDIKINRKPADIEELVAIQKQLLAKIWQTVKPGGYLLYGTCSLMQEENEQQIAGFLECHQDAEMRPLNHLNATLALAGNLTERPYGTQLFPTIHGHDGFYYCLLQKRA</sequence>
<evidence type="ECO:0000256" key="8">
    <source>
        <dbReference type="ARBA" id="ARBA00022691"/>
    </source>
</evidence>
<evidence type="ECO:0000256" key="12">
    <source>
        <dbReference type="ARBA" id="ARBA00047283"/>
    </source>
</evidence>
<feature type="active site" description="Nucleophile" evidence="13">
    <location>
        <position position="372"/>
    </location>
</feature>
<dbReference type="EC" id="2.1.1.176" evidence="3"/>
<evidence type="ECO:0000256" key="10">
    <source>
        <dbReference type="ARBA" id="ARBA00030399"/>
    </source>
</evidence>
<accession>A0A501X483</accession>
<dbReference type="SUPFAM" id="SSF53335">
    <property type="entry name" value="S-adenosyl-L-methionine-dependent methyltransferases"/>
    <property type="match status" value="1"/>
</dbReference>
<dbReference type="EMBL" id="VFRR01000002">
    <property type="protein sequence ID" value="TPE55253.1"/>
    <property type="molecule type" value="Genomic_DNA"/>
</dbReference>
<dbReference type="InterPro" id="IPR029063">
    <property type="entry name" value="SAM-dependent_MTases_sf"/>
</dbReference>
<proteinExistence type="inferred from homology"/>
<evidence type="ECO:0000256" key="9">
    <source>
        <dbReference type="ARBA" id="ARBA00022884"/>
    </source>
</evidence>
<organism evidence="15 16">
    <name type="scientific">Maribrevibacterium harenarium</name>
    <dbReference type="NCBI Taxonomy" id="2589817"/>
    <lineage>
        <taxon>Bacteria</taxon>
        <taxon>Pseudomonadati</taxon>
        <taxon>Pseudomonadota</taxon>
        <taxon>Gammaproteobacteria</taxon>
        <taxon>Oceanospirillales</taxon>
        <taxon>Oceanospirillaceae</taxon>
        <taxon>Maribrevibacterium</taxon>
    </lineage>
</organism>
<keyword evidence="7 13" id="KW-0808">Transferase</keyword>
<evidence type="ECO:0000256" key="7">
    <source>
        <dbReference type="ARBA" id="ARBA00022679"/>
    </source>
</evidence>
<dbReference type="Gene3D" id="3.40.50.150">
    <property type="entry name" value="Vaccinia Virus protein VP39"/>
    <property type="match status" value="1"/>
</dbReference>
<evidence type="ECO:0000256" key="11">
    <source>
        <dbReference type="ARBA" id="ARBA00031088"/>
    </source>
</evidence>
<keyword evidence="8 13" id="KW-0949">S-adenosyl-L-methionine</keyword>
<evidence type="ECO:0000259" key="14">
    <source>
        <dbReference type="PROSITE" id="PS51686"/>
    </source>
</evidence>
<dbReference type="PROSITE" id="PS51686">
    <property type="entry name" value="SAM_MT_RSMB_NOP"/>
    <property type="match status" value="1"/>
</dbReference>
<gene>
    <name evidence="15" type="primary">rsmB</name>
    <name evidence="15" type="ORF">FJM67_01510</name>
</gene>
<feature type="domain" description="SAM-dependent MTase RsmB/NOP-type" evidence="14">
    <location>
        <begin position="161"/>
        <end position="438"/>
    </location>
</feature>
<dbReference type="Pfam" id="PF22458">
    <property type="entry name" value="RsmF-B_ferredox"/>
    <property type="match status" value="1"/>
</dbReference>
<dbReference type="GO" id="GO:0005829">
    <property type="term" value="C:cytosol"/>
    <property type="evidence" value="ECO:0007669"/>
    <property type="project" value="TreeGrafter"/>
</dbReference>
<dbReference type="CDD" id="cd02440">
    <property type="entry name" value="AdoMet_MTases"/>
    <property type="match status" value="1"/>
</dbReference>
<dbReference type="Gene3D" id="1.10.287.730">
    <property type="entry name" value="Helix hairpin bin"/>
    <property type="match status" value="1"/>
</dbReference>
<feature type="binding site" evidence="13">
    <location>
        <begin position="251"/>
        <end position="257"/>
    </location>
    <ligand>
        <name>S-adenosyl-L-methionine</name>
        <dbReference type="ChEBI" id="CHEBI:59789"/>
    </ligand>
</feature>
<dbReference type="PRINTS" id="PR02008">
    <property type="entry name" value="RCMTFAMILY"/>
</dbReference>
<comment type="catalytic activity">
    <reaction evidence="12">
        <text>cytidine(967) in 16S rRNA + S-adenosyl-L-methionine = 5-methylcytidine(967) in 16S rRNA + S-adenosyl-L-homocysteine + H(+)</text>
        <dbReference type="Rhea" id="RHEA:42748"/>
        <dbReference type="Rhea" id="RHEA-COMP:10219"/>
        <dbReference type="Rhea" id="RHEA-COMP:10220"/>
        <dbReference type="ChEBI" id="CHEBI:15378"/>
        <dbReference type="ChEBI" id="CHEBI:57856"/>
        <dbReference type="ChEBI" id="CHEBI:59789"/>
        <dbReference type="ChEBI" id="CHEBI:74483"/>
        <dbReference type="ChEBI" id="CHEBI:82748"/>
        <dbReference type="EC" id="2.1.1.176"/>
    </reaction>
</comment>
<dbReference type="NCBIfam" id="NF008149">
    <property type="entry name" value="PRK10901.1"/>
    <property type="match status" value="1"/>
</dbReference>
<keyword evidence="16" id="KW-1185">Reference proteome</keyword>
<comment type="similarity">
    <text evidence="13">Belongs to the class I-like SAM-binding methyltransferase superfamily. RsmB/NOP family.</text>
</comment>
<feature type="binding site" evidence="13">
    <location>
        <position position="300"/>
    </location>
    <ligand>
        <name>S-adenosyl-L-methionine</name>
        <dbReference type="ChEBI" id="CHEBI:59789"/>
    </ligand>
</feature>
<evidence type="ECO:0000256" key="2">
    <source>
        <dbReference type="ARBA" id="ARBA00004496"/>
    </source>
</evidence>
<dbReference type="GO" id="GO:0009383">
    <property type="term" value="F:rRNA (cytosine-C5-)-methyltransferase activity"/>
    <property type="evidence" value="ECO:0007669"/>
    <property type="project" value="TreeGrafter"/>
</dbReference>
<dbReference type="InterPro" id="IPR054728">
    <property type="entry name" value="RsmB-like_ferredoxin"/>
</dbReference>
<dbReference type="InterPro" id="IPR006027">
    <property type="entry name" value="NusB_RsmB_TIM44"/>
</dbReference>
<dbReference type="OrthoDB" id="9810297at2"/>
<dbReference type="InterPro" id="IPR023267">
    <property type="entry name" value="RCMT"/>
</dbReference>
<dbReference type="GO" id="GO:0070475">
    <property type="term" value="P:rRNA base methylation"/>
    <property type="evidence" value="ECO:0007669"/>
    <property type="project" value="TreeGrafter"/>
</dbReference>
<reference evidence="15 16" key="1">
    <citation type="submission" date="2019-06" db="EMBL/GenBank/DDBJ databases">
        <title>A novel bacterium of genus Marinomonas, isolated from coastal sand.</title>
        <authorList>
            <person name="Huang H."/>
            <person name="Mo K."/>
            <person name="Hu Y."/>
        </authorList>
    </citation>
    <scope>NUCLEOTIDE SEQUENCE [LARGE SCALE GENOMIC DNA]</scope>
    <source>
        <strain evidence="15 16">HB171799</strain>
    </source>
</reference>
<dbReference type="InterPro" id="IPR001678">
    <property type="entry name" value="MeTrfase_RsmB-F_NOP2_dom"/>
</dbReference>
<evidence type="ECO:0000256" key="5">
    <source>
        <dbReference type="ARBA" id="ARBA00022552"/>
    </source>
</evidence>
<dbReference type="InterPro" id="IPR004573">
    <property type="entry name" value="rRNA_ssu_MeTfrase_B"/>
</dbReference>
<name>A0A501X483_9GAMM</name>
<dbReference type="NCBIfam" id="NF011494">
    <property type="entry name" value="PRK14902.1"/>
    <property type="match status" value="1"/>
</dbReference>
<evidence type="ECO:0000256" key="6">
    <source>
        <dbReference type="ARBA" id="ARBA00022603"/>
    </source>
</evidence>
<dbReference type="GO" id="GO:0003723">
    <property type="term" value="F:RNA binding"/>
    <property type="evidence" value="ECO:0007669"/>
    <property type="project" value="UniProtKB-UniRule"/>
</dbReference>
<feature type="binding site" evidence="13">
    <location>
        <position position="274"/>
    </location>
    <ligand>
        <name>S-adenosyl-L-methionine</name>
        <dbReference type="ChEBI" id="CHEBI:59789"/>
    </ligand>
</feature>
<dbReference type="Proteomes" id="UP000315901">
    <property type="component" value="Unassembled WGS sequence"/>
</dbReference>
<keyword evidence="5" id="KW-0698">rRNA processing</keyword>